<dbReference type="Pfam" id="PF22624">
    <property type="entry name" value="AASDHPPT_N"/>
    <property type="match status" value="1"/>
</dbReference>
<evidence type="ECO:0000259" key="3">
    <source>
        <dbReference type="Pfam" id="PF01648"/>
    </source>
</evidence>
<dbReference type="OrthoDB" id="26719at2759"/>
<dbReference type="InterPro" id="IPR037143">
    <property type="entry name" value="4-PPantetheinyl_Trfase_dom_sf"/>
</dbReference>
<dbReference type="AlphaFoldDB" id="A0A2X0MKE4"/>
<evidence type="ECO:0000313" key="5">
    <source>
        <dbReference type="EMBL" id="SCZ88798.1"/>
    </source>
</evidence>
<dbReference type="GO" id="GO:0019878">
    <property type="term" value="P:lysine biosynthetic process via aminoadipic acid"/>
    <property type="evidence" value="ECO:0007669"/>
    <property type="project" value="TreeGrafter"/>
</dbReference>
<dbReference type="EMBL" id="FMWP01000012">
    <property type="protein sequence ID" value="SCZ88798.1"/>
    <property type="molecule type" value="Genomic_DNA"/>
</dbReference>
<gene>
    <name evidence="5" type="ORF">BZ3500_MVSOF-1268-A1-R1_CHR2-1G04644</name>
</gene>
<proteinExistence type="predicted"/>
<dbReference type="PANTHER" id="PTHR12215">
    <property type="entry name" value="PHOSPHOPANTETHEINE TRANSFERASE"/>
    <property type="match status" value="1"/>
</dbReference>
<evidence type="ECO:0000259" key="4">
    <source>
        <dbReference type="Pfam" id="PF22624"/>
    </source>
</evidence>
<dbReference type="STRING" id="289078.A0A2X0MKE4"/>
<evidence type="ECO:0000256" key="1">
    <source>
        <dbReference type="ARBA" id="ARBA00013172"/>
    </source>
</evidence>
<dbReference type="Gene3D" id="3.90.470.20">
    <property type="entry name" value="4'-phosphopantetheinyl transferase domain"/>
    <property type="match status" value="1"/>
</dbReference>
<dbReference type="InterPro" id="IPR008278">
    <property type="entry name" value="4-PPantetheinyl_Trfase_dom"/>
</dbReference>
<dbReference type="Proteomes" id="UP000249723">
    <property type="component" value="Unassembled WGS sequence"/>
</dbReference>
<keyword evidence="2" id="KW-0808">Transferase</keyword>
<feature type="domain" description="4'-phosphopantetheinyl transferase" evidence="3">
    <location>
        <begin position="159"/>
        <end position="239"/>
    </location>
</feature>
<dbReference type="Pfam" id="PF01648">
    <property type="entry name" value="ACPS"/>
    <property type="match status" value="1"/>
</dbReference>
<sequence>MTLPPITSPRKPSTLQIHAVHVPTTLPDHEAYRSHLHLLRHDPEAVQEIQRYRLIDDSKRALVSRLLPRYVLALQGLDWRQVRFEKGEYARPLAVSRFIASEPSTKCSPSSSRLTYISQIHPNLPKGFQYSASHDAEWVICASTFGTDHGQDLPRVQNIGVDVMRLMIPWENVDQKGMLDIMKDHLSFTELAHIQSDPNPDLEKLFSYWVLKEAYIKARSLGLRGFPELKRIEFHLDAKAPDGCWGWKTVKGSLDRVQLDGWCFGLKTFDGGRYLLGMALELDGGGEVEEPSWEVVVLDRATILDTLQCG</sequence>
<dbReference type="GO" id="GO:0000287">
    <property type="term" value="F:magnesium ion binding"/>
    <property type="evidence" value="ECO:0007669"/>
    <property type="project" value="InterPro"/>
</dbReference>
<dbReference type="InterPro" id="IPR055066">
    <property type="entry name" value="AASDHPPT_N"/>
</dbReference>
<feature type="domain" description="4'-phosphopantetheinyl transferase N-terminal" evidence="4">
    <location>
        <begin position="30"/>
        <end position="98"/>
    </location>
</feature>
<dbReference type="SUPFAM" id="SSF56214">
    <property type="entry name" value="4'-phosphopantetheinyl transferase"/>
    <property type="match status" value="2"/>
</dbReference>
<evidence type="ECO:0000313" key="6">
    <source>
        <dbReference type="Proteomes" id="UP000249723"/>
    </source>
</evidence>
<reference evidence="6" key="1">
    <citation type="submission" date="2016-10" db="EMBL/GenBank/DDBJ databases">
        <authorList>
            <person name="Jeantristanb JTB J.-T."/>
            <person name="Ricardo R."/>
        </authorList>
    </citation>
    <scope>NUCLEOTIDE SEQUENCE [LARGE SCALE GENOMIC DNA]</scope>
</reference>
<dbReference type="GO" id="GO:0008897">
    <property type="term" value="F:holo-[acyl-carrier-protein] synthase activity"/>
    <property type="evidence" value="ECO:0007669"/>
    <property type="project" value="UniProtKB-EC"/>
</dbReference>
<dbReference type="PANTHER" id="PTHR12215:SF10">
    <property type="entry name" value="L-AMINOADIPATE-SEMIALDEHYDE DEHYDROGENASE-PHOSPHOPANTETHEINYL TRANSFERASE"/>
    <property type="match status" value="1"/>
</dbReference>
<organism evidence="5 6">
    <name type="scientific">Microbotryum saponariae</name>
    <dbReference type="NCBI Taxonomy" id="289078"/>
    <lineage>
        <taxon>Eukaryota</taxon>
        <taxon>Fungi</taxon>
        <taxon>Dikarya</taxon>
        <taxon>Basidiomycota</taxon>
        <taxon>Pucciniomycotina</taxon>
        <taxon>Microbotryomycetes</taxon>
        <taxon>Microbotryales</taxon>
        <taxon>Microbotryaceae</taxon>
        <taxon>Microbotryum</taxon>
    </lineage>
</organism>
<name>A0A2X0MKE4_9BASI</name>
<dbReference type="EC" id="2.7.8.7" evidence="1"/>
<dbReference type="InterPro" id="IPR050559">
    <property type="entry name" value="P-Pant_transferase_sf"/>
</dbReference>
<evidence type="ECO:0000256" key="2">
    <source>
        <dbReference type="ARBA" id="ARBA00022679"/>
    </source>
</evidence>
<accession>A0A2X0MKE4</accession>
<dbReference type="GO" id="GO:0005829">
    <property type="term" value="C:cytosol"/>
    <property type="evidence" value="ECO:0007669"/>
    <property type="project" value="TreeGrafter"/>
</dbReference>
<keyword evidence="6" id="KW-1185">Reference proteome</keyword>
<protein>
    <recommendedName>
        <fullName evidence="1">holo-[acyl-carrier-protein] synthase</fullName>
        <ecNumber evidence="1">2.7.8.7</ecNumber>
    </recommendedName>
</protein>